<dbReference type="InterPro" id="IPR011992">
    <property type="entry name" value="EF-hand-dom_pair"/>
</dbReference>
<dbReference type="GO" id="GO:0005737">
    <property type="term" value="C:cytoplasm"/>
    <property type="evidence" value="ECO:0007669"/>
    <property type="project" value="UniProtKB-SubCell"/>
</dbReference>
<keyword evidence="6" id="KW-0677">Repeat</keyword>
<dbReference type="GO" id="GO:0030865">
    <property type="term" value="P:cortical cytoskeleton organization"/>
    <property type="evidence" value="ECO:0007669"/>
    <property type="project" value="TreeGrafter"/>
</dbReference>
<keyword evidence="5" id="KW-0479">Metal-binding</keyword>
<dbReference type="Pfam" id="PF17958">
    <property type="entry name" value="EF-hand_13"/>
    <property type="match status" value="1"/>
</dbReference>
<dbReference type="InterPro" id="IPR018247">
    <property type="entry name" value="EF_Hand_1_Ca_BS"/>
</dbReference>
<keyword evidence="7" id="KW-0106">Calcium</keyword>
<dbReference type="EMBL" id="UYYF01004369">
    <property type="protein sequence ID" value="VDN03153.1"/>
    <property type="molecule type" value="Genomic_DNA"/>
</dbReference>
<reference evidence="12" key="1">
    <citation type="submission" date="2017-02" db="UniProtKB">
        <authorList>
            <consortium name="WormBaseParasite"/>
        </authorList>
    </citation>
    <scope>IDENTIFICATION</scope>
</reference>
<dbReference type="WBParaSite" id="TCLT_0000587301-mRNA-1">
    <property type="protein sequence ID" value="TCLT_0000587301-mRNA-1"/>
    <property type="gene ID" value="TCLT_0000587301"/>
</dbReference>
<feature type="domain" description="PP2A regulatory subunit B'' EF-hand" evidence="9">
    <location>
        <begin position="161"/>
        <end position="240"/>
    </location>
</feature>
<dbReference type="GO" id="GO:0005819">
    <property type="term" value="C:spindle"/>
    <property type="evidence" value="ECO:0007669"/>
    <property type="project" value="TreeGrafter"/>
</dbReference>
<dbReference type="PANTHER" id="PTHR12085">
    <property type="entry name" value="SERINE/THREONINE-PROTEIN PHOSPHATASE 2A REGULATORY SUBUNIT B'' SUBUNIT GAMMA"/>
    <property type="match status" value="1"/>
</dbReference>
<dbReference type="GO" id="GO:0035303">
    <property type="term" value="P:regulation of dephosphorylation"/>
    <property type="evidence" value="ECO:0007669"/>
    <property type="project" value="InterPro"/>
</dbReference>
<dbReference type="GO" id="GO:0000226">
    <property type="term" value="P:microtubule cytoskeleton organization"/>
    <property type="evidence" value="ECO:0007669"/>
    <property type="project" value="TreeGrafter"/>
</dbReference>
<dbReference type="InterPro" id="IPR039865">
    <property type="entry name" value="PPP2R3C"/>
</dbReference>
<evidence type="ECO:0000313" key="11">
    <source>
        <dbReference type="Proteomes" id="UP000276776"/>
    </source>
</evidence>
<evidence type="ECO:0000256" key="1">
    <source>
        <dbReference type="ARBA" id="ARBA00004123"/>
    </source>
</evidence>
<dbReference type="GO" id="GO:0046872">
    <property type="term" value="F:metal ion binding"/>
    <property type="evidence" value="ECO:0007669"/>
    <property type="project" value="UniProtKB-KW"/>
</dbReference>
<evidence type="ECO:0000313" key="12">
    <source>
        <dbReference type="WBParaSite" id="TCLT_0000587301-mRNA-1"/>
    </source>
</evidence>
<name>A0A0N5CZF6_THECL</name>
<keyword evidence="11" id="KW-1185">Reference proteome</keyword>
<dbReference type="SUPFAM" id="SSF47473">
    <property type="entry name" value="EF-hand"/>
    <property type="match status" value="1"/>
</dbReference>
<evidence type="ECO:0000256" key="7">
    <source>
        <dbReference type="ARBA" id="ARBA00022837"/>
    </source>
</evidence>
<dbReference type="PROSITE" id="PS00018">
    <property type="entry name" value="EF_HAND_1"/>
    <property type="match status" value="2"/>
</dbReference>
<sequence>MLGNEGSLVDQLDLDLEEIEYLLFIRKSKPLSCKSDVSIRTNAKQSLQLKLRLEACNRVWQQILGSLPSSDDIEMFFMNLRKNELKSNQEKEKFVDYTSYKRALATCSEVLKNFLSAKAFMDLLEISSAKSEGLVSIFSIMDYVAIKKDKMRRMISLHYYDSEGKGFLSLKDLKQYIQQEILPEIPSLANLKEEEPELEENYLCIAAQKFFFLLDTVGARKIRIIDVVASRLLEEFEILNDILSDDEESVETEGKKSSASNWFSKENCMRIINLYRRLDEDGNGLLSLSEMLNFQLISNAFIQRVFETSQTYEKQEIDLKGFCDFLYAIENRSDPSSISYHFRLMDVDGDNFLSCSDIELFYRDIAKLFEDNFSDDSSLKAPSYEIIKNEIFDMCNTRNSKGITLKELIASGKGETVVGMLTNADAFFEYENREDFVSKE</sequence>
<proteinExistence type="predicted"/>
<evidence type="ECO:0000256" key="6">
    <source>
        <dbReference type="ARBA" id="ARBA00022737"/>
    </source>
</evidence>
<dbReference type="Proteomes" id="UP000276776">
    <property type="component" value="Unassembled WGS sequence"/>
</dbReference>
<evidence type="ECO:0000313" key="10">
    <source>
        <dbReference type="EMBL" id="VDN03153.1"/>
    </source>
</evidence>
<gene>
    <name evidence="10" type="ORF">TCLT_LOCUS5862</name>
</gene>
<evidence type="ECO:0000256" key="2">
    <source>
        <dbReference type="ARBA" id="ARBA00004496"/>
    </source>
</evidence>
<evidence type="ECO:0000256" key="5">
    <source>
        <dbReference type="ARBA" id="ARBA00022723"/>
    </source>
</evidence>
<dbReference type="InterPro" id="IPR041534">
    <property type="entry name" value="EF-hand_13"/>
</dbReference>
<dbReference type="Gene3D" id="1.10.238.10">
    <property type="entry name" value="EF-hand"/>
    <property type="match status" value="1"/>
</dbReference>
<dbReference type="PANTHER" id="PTHR12085:SF3">
    <property type="entry name" value="SERINE_THREONINE-PROTEIN PHOSPHATASE 2A REGULATORY SUBUNIT B'' SUBUNIT GAMMA"/>
    <property type="match status" value="1"/>
</dbReference>
<dbReference type="GO" id="GO:0005813">
    <property type="term" value="C:centrosome"/>
    <property type="evidence" value="ECO:0007669"/>
    <property type="project" value="TreeGrafter"/>
</dbReference>
<keyword evidence="8" id="KW-0539">Nucleus</keyword>
<evidence type="ECO:0000259" key="9">
    <source>
        <dbReference type="Pfam" id="PF17958"/>
    </source>
</evidence>
<protein>
    <recommendedName>
        <fullName evidence="3">Serine/threonine-protein phosphatase 2A regulatory subunit B'' subunit gamma</fullName>
    </recommendedName>
</protein>
<dbReference type="GO" id="GO:0005634">
    <property type="term" value="C:nucleus"/>
    <property type="evidence" value="ECO:0007669"/>
    <property type="project" value="UniProtKB-SubCell"/>
</dbReference>
<keyword evidence="4" id="KW-0963">Cytoplasm</keyword>
<organism evidence="12">
    <name type="scientific">Thelazia callipaeda</name>
    <name type="common">Oriental eyeworm</name>
    <name type="synonym">Parasitic nematode</name>
    <dbReference type="NCBI Taxonomy" id="103827"/>
    <lineage>
        <taxon>Eukaryota</taxon>
        <taxon>Metazoa</taxon>
        <taxon>Ecdysozoa</taxon>
        <taxon>Nematoda</taxon>
        <taxon>Chromadorea</taxon>
        <taxon>Rhabditida</taxon>
        <taxon>Spirurina</taxon>
        <taxon>Spiruromorpha</taxon>
        <taxon>Thelazioidea</taxon>
        <taxon>Thelaziidae</taxon>
        <taxon>Thelazia</taxon>
    </lineage>
</organism>
<dbReference type="STRING" id="103827.A0A0N5CZF6"/>
<dbReference type="OrthoDB" id="10265007at2759"/>
<evidence type="ECO:0000256" key="4">
    <source>
        <dbReference type="ARBA" id="ARBA00022490"/>
    </source>
</evidence>
<dbReference type="OMA" id="IHLHYYD"/>
<evidence type="ECO:0000256" key="3">
    <source>
        <dbReference type="ARBA" id="ARBA00022320"/>
    </source>
</evidence>
<accession>A0A0N5CZF6</accession>
<comment type="subcellular location">
    <subcellularLocation>
        <location evidence="2">Cytoplasm</location>
    </subcellularLocation>
    <subcellularLocation>
        <location evidence="1">Nucleus</location>
    </subcellularLocation>
</comment>
<reference evidence="10 11" key="2">
    <citation type="submission" date="2018-11" db="EMBL/GenBank/DDBJ databases">
        <authorList>
            <consortium name="Pathogen Informatics"/>
        </authorList>
    </citation>
    <scope>NUCLEOTIDE SEQUENCE [LARGE SCALE GENOMIC DNA]</scope>
</reference>
<dbReference type="AlphaFoldDB" id="A0A0N5CZF6"/>
<evidence type="ECO:0000256" key="8">
    <source>
        <dbReference type="ARBA" id="ARBA00023242"/>
    </source>
</evidence>